<sequence length="259" mass="29393">MLHIKNPKRYKTAIRIHDPDNPRLWRPAVKTTHTDLRYSFSASTTRRLMQQGDQEQAAARRRAAGVGPRETTPDPLAGAASGSEPDNDHDDYNDYNHIDQRDYGDVMGFNIIFPWCRSFSTGHPLPRKRVPPRRAVRSYAMNTWLAITNWRCVVRKLVEDFLTAIEDDREYVPLQSVPLGSNKAMEVILIDFSAHKNVSFVPSNKGAISDLLAAGYMPATPVAPRYAFFIPFIKIHMAYHYVAKATPYDGANLLEANHR</sequence>
<dbReference type="AlphaFoldDB" id="A0A2X0N6Q0"/>
<evidence type="ECO:0000313" key="3">
    <source>
        <dbReference type="Proteomes" id="UP000249464"/>
    </source>
</evidence>
<evidence type="ECO:0000256" key="1">
    <source>
        <dbReference type="SAM" id="MobiDB-lite"/>
    </source>
</evidence>
<feature type="compositionally biased region" description="Polar residues" evidence="1">
    <location>
        <begin position="42"/>
        <end position="54"/>
    </location>
</feature>
<feature type="region of interest" description="Disordered" evidence="1">
    <location>
        <begin position="42"/>
        <end position="95"/>
    </location>
</feature>
<dbReference type="EMBL" id="FQNC01000048">
    <property type="protein sequence ID" value="SGY80208.1"/>
    <property type="molecule type" value="Genomic_DNA"/>
</dbReference>
<gene>
    <name evidence="2" type="primary">BQ5605_C008g05327</name>
    <name evidence="2" type="ORF">BQ5605_C008G05327</name>
</gene>
<evidence type="ECO:0000313" key="2">
    <source>
        <dbReference type="EMBL" id="SGY80208.1"/>
    </source>
</evidence>
<dbReference type="Proteomes" id="UP000249464">
    <property type="component" value="Unassembled WGS sequence"/>
</dbReference>
<name>A0A2X0N6Q0_9BASI</name>
<reference evidence="2 3" key="1">
    <citation type="submission" date="2016-11" db="EMBL/GenBank/DDBJ databases">
        <authorList>
            <person name="Jaros S."/>
            <person name="Januszkiewicz K."/>
            <person name="Wedrychowicz H."/>
        </authorList>
    </citation>
    <scope>NUCLEOTIDE SEQUENCE [LARGE SCALE GENOMIC DNA]</scope>
</reference>
<keyword evidence="3" id="KW-1185">Reference proteome</keyword>
<organism evidence="2 3">
    <name type="scientific">Microbotryum silenes-dioicae</name>
    <dbReference type="NCBI Taxonomy" id="796604"/>
    <lineage>
        <taxon>Eukaryota</taxon>
        <taxon>Fungi</taxon>
        <taxon>Dikarya</taxon>
        <taxon>Basidiomycota</taxon>
        <taxon>Pucciniomycotina</taxon>
        <taxon>Microbotryomycetes</taxon>
        <taxon>Microbotryales</taxon>
        <taxon>Microbotryaceae</taxon>
        <taxon>Microbotryum</taxon>
    </lineage>
</organism>
<proteinExistence type="predicted"/>
<protein>
    <submittedName>
        <fullName evidence="2">BQ5605_C008g05327 protein</fullName>
    </submittedName>
</protein>
<accession>A0A2X0N6Q0</accession>